<evidence type="ECO:0000313" key="2">
    <source>
        <dbReference type="Proteomes" id="UP000754644"/>
    </source>
</evidence>
<sequence>MARQTDGYVLTEDIAHQQERVHEALIKLERLLIEAEVGRAAGLRVIVGSGLIREAVFAELRARQFSGDILSYSQDGQNSGAVFVKLR</sequence>
<dbReference type="EMBL" id="JABMOJ010000156">
    <property type="protein sequence ID" value="NQV64571.1"/>
    <property type="molecule type" value="Genomic_DNA"/>
</dbReference>
<organism evidence="1 2">
    <name type="scientific">SAR86 cluster bacterium</name>
    <dbReference type="NCBI Taxonomy" id="2030880"/>
    <lineage>
        <taxon>Bacteria</taxon>
        <taxon>Pseudomonadati</taxon>
        <taxon>Pseudomonadota</taxon>
        <taxon>Gammaproteobacteria</taxon>
        <taxon>SAR86 cluster</taxon>
    </lineage>
</organism>
<evidence type="ECO:0000313" key="1">
    <source>
        <dbReference type="EMBL" id="NQV64571.1"/>
    </source>
</evidence>
<dbReference type="Proteomes" id="UP000754644">
    <property type="component" value="Unassembled WGS sequence"/>
</dbReference>
<proteinExistence type="predicted"/>
<accession>A0A972VVV2</accession>
<name>A0A972VVV2_9GAMM</name>
<dbReference type="AlphaFoldDB" id="A0A972VVV2"/>
<protein>
    <submittedName>
        <fullName evidence="1">Smr/MutS family protein</fullName>
    </submittedName>
</protein>
<gene>
    <name evidence="1" type="ORF">HQ497_04320</name>
</gene>
<reference evidence="1" key="1">
    <citation type="submission" date="2020-05" db="EMBL/GenBank/DDBJ databases">
        <title>Sulfur intermediates as new biogeochemical hubs in an aquatic model microbial ecosystem.</title>
        <authorList>
            <person name="Vigneron A."/>
        </authorList>
    </citation>
    <scope>NUCLEOTIDE SEQUENCE</scope>
    <source>
        <strain evidence="1">Bin.250</strain>
    </source>
</reference>
<comment type="caution">
    <text evidence="1">The sequence shown here is derived from an EMBL/GenBank/DDBJ whole genome shotgun (WGS) entry which is preliminary data.</text>
</comment>